<dbReference type="PANTHER" id="PTHR46577">
    <property type="entry name" value="HTH-TYPE TRANSCRIPTIONAL REGULATORY PROTEIN GABR"/>
    <property type="match status" value="1"/>
</dbReference>
<sequence>MTSTPLLYERLADDLGQLIAQRVFAAGERLPSIRQLALQKRLSISTVMHAMQLLEDRGLVDARPQAGFYVRARGRALAPVAALRSVEKPAYVGINNILMQVLKEHELHGAAALGSALPPAEMLPNERVRRTLAAVTRRNPGLLANARYFDINEPSLVRQILRRASAWGTLDADEIVVTASCTEAISLCLRAVTKPGDTVAVESATYFVLLQLLESLGLKALEIPMDNRTGPSLDALELSLREGLCQACLFVANVNNPTGSIMPDENKKRLAGLVARYDIALIEDDIYGDLCFSAERPRPVKAFDTSGNVLSCSSYSKTISPALRVGYVAAGKYTEKVKFLKTVSSGATSHLPQAVVADFLAGSAYDKQLRAMRRQLFQRIAQMSDAIAADFPEGCFVSEPRGGFVLWVQLPAAVDALQLHADAIRQGIAFMPGPLFSASGRLRDHIRINCANPWSQTIADGVSRLGRLIADAAAHGARRTA</sequence>
<dbReference type="InterPro" id="IPR004839">
    <property type="entry name" value="Aminotransferase_I/II_large"/>
</dbReference>
<evidence type="ECO:0000256" key="5">
    <source>
        <dbReference type="ARBA" id="ARBA00023163"/>
    </source>
</evidence>
<keyword evidence="2" id="KW-0663">Pyridoxal phosphate</keyword>
<dbReference type="InterPro" id="IPR036390">
    <property type="entry name" value="WH_DNA-bd_sf"/>
</dbReference>
<dbReference type="SUPFAM" id="SSF46785">
    <property type="entry name" value="Winged helix' DNA-binding domain"/>
    <property type="match status" value="1"/>
</dbReference>
<evidence type="ECO:0000256" key="2">
    <source>
        <dbReference type="ARBA" id="ARBA00022898"/>
    </source>
</evidence>
<dbReference type="InterPro" id="IPR036388">
    <property type="entry name" value="WH-like_DNA-bd_sf"/>
</dbReference>
<evidence type="ECO:0000313" key="8">
    <source>
        <dbReference type="Proteomes" id="UP001158049"/>
    </source>
</evidence>
<dbReference type="InterPro" id="IPR015421">
    <property type="entry name" value="PyrdxlP-dep_Trfase_major"/>
</dbReference>
<dbReference type="InterPro" id="IPR015422">
    <property type="entry name" value="PyrdxlP-dep_Trfase_small"/>
</dbReference>
<dbReference type="PROSITE" id="PS50949">
    <property type="entry name" value="HTH_GNTR"/>
    <property type="match status" value="1"/>
</dbReference>
<evidence type="ECO:0000259" key="6">
    <source>
        <dbReference type="PROSITE" id="PS50949"/>
    </source>
</evidence>
<dbReference type="RefSeq" id="WP_283442776.1">
    <property type="nucleotide sequence ID" value="NZ_FXUL01000009.1"/>
</dbReference>
<keyword evidence="3" id="KW-0805">Transcription regulation</keyword>
<proteinExistence type="inferred from homology"/>
<dbReference type="Gene3D" id="3.40.640.10">
    <property type="entry name" value="Type I PLP-dependent aspartate aminotransferase-like (Major domain)"/>
    <property type="match status" value="1"/>
</dbReference>
<evidence type="ECO:0000256" key="4">
    <source>
        <dbReference type="ARBA" id="ARBA00023125"/>
    </source>
</evidence>
<dbReference type="SMART" id="SM00345">
    <property type="entry name" value="HTH_GNTR"/>
    <property type="match status" value="1"/>
</dbReference>
<dbReference type="InterPro" id="IPR000524">
    <property type="entry name" value="Tscrpt_reg_HTH_GntR"/>
</dbReference>
<dbReference type="Gene3D" id="1.10.10.10">
    <property type="entry name" value="Winged helix-like DNA-binding domain superfamily/Winged helix DNA-binding domain"/>
    <property type="match status" value="1"/>
</dbReference>
<dbReference type="CDD" id="cd00609">
    <property type="entry name" value="AAT_like"/>
    <property type="match status" value="1"/>
</dbReference>
<gene>
    <name evidence="7" type="ORF">SAMN06295970_109100</name>
</gene>
<dbReference type="CDD" id="cd07377">
    <property type="entry name" value="WHTH_GntR"/>
    <property type="match status" value="1"/>
</dbReference>
<dbReference type="Pfam" id="PF00155">
    <property type="entry name" value="Aminotran_1_2"/>
    <property type="match status" value="1"/>
</dbReference>
<dbReference type="InterPro" id="IPR015424">
    <property type="entry name" value="PyrdxlP-dep_Trfase"/>
</dbReference>
<keyword evidence="5" id="KW-0804">Transcription</keyword>
<dbReference type="Pfam" id="PF00392">
    <property type="entry name" value="GntR"/>
    <property type="match status" value="1"/>
</dbReference>
<dbReference type="SUPFAM" id="SSF53383">
    <property type="entry name" value="PLP-dependent transferases"/>
    <property type="match status" value="1"/>
</dbReference>
<keyword evidence="8" id="KW-1185">Reference proteome</keyword>
<dbReference type="InterPro" id="IPR051446">
    <property type="entry name" value="HTH_trans_reg/aminotransferase"/>
</dbReference>
<dbReference type="EMBL" id="FXUL01000009">
    <property type="protein sequence ID" value="SMP63566.1"/>
    <property type="molecule type" value="Genomic_DNA"/>
</dbReference>
<evidence type="ECO:0000256" key="3">
    <source>
        <dbReference type="ARBA" id="ARBA00023015"/>
    </source>
</evidence>
<name>A0ABY1Q8Z8_9BURK</name>
<evidence type="ECO:0000313" key="7">
    <source>
        <dbReference type="EMBL" id="SMP63566.1"/>
    </source>
</evidence>
<dbReference type="Proteomes" id="UP001158049">
    <property type="component" value="Unassembled WGS sequence"/>
</dbReference>
<comment type="caution">
    <text evidence="7">The sequence shown here is derived from an EMBL/GenBank/DDBJ whole genome shotgun (WGS) entry which is preliminary data.</text>
</comment>
<reference evidence="7 8" key="1">
    <citation type="submission" date="2017-05" db="EMBL/GenBank/DDBJ databases">
        <authorList>
            <person name="Varghese N."/>
            <person name="Submissions S."/>
        </authorList>
    </citation>
    <scope>NUCLEOTIDE SEQUENCE [LARGE SCALE GENOMIC DNA]</scope>
    <source>
        <strain evidence="7 8">DSM 26001</strain>
    </source>
</reference>
<dbReference type="Gene3D" id="3.90.1150.10">
    <property type="entry name" value="Aspartate Aminotransferase, domain 1"/>
    <property type="match status" value="1"/>
</dbReference>
<organism evidence="7 8">
    <name type="scientific">Noviherbaspirillum suwonense</name>
    <dbReference type="NCBI Taxonomy" id="1224511"/>
    <lineage>
        <taxon>Bacteria</taxon>
        <taxon>Pseudomonadati</taxon>
        <taxon>Pseudomonadota</taxon>
        <taxon>Betaproteobacteria</taxon>
        <taxon>Burkholderiales</taxon>
        <taxon>Oxalobacteraceae</taxon>
        <taxon>Noviherbaspirillum</taxon>
    </lineage>
</organism>
<protein>
    <submittedName>
        <fullName evidence="7">Transcriptional regulator, GntR family</fullName>
    </submittedName>
</protein>
<evidence type="ECO:0000256" key="1">
    <source>
        <dbReference type="ARBA" id="ARBA00005384"/>
    </source>
</evidence>
<feature type="domain" description="HTH gntR-type" evidence="6">
    <location>
        <begin position="5"/>
        <end position="73"/>
    </location>
</feature>
<dbReference type="PANTHER" id="PTHR46577:SF2">
    <property type="entry name" value="TRANSCRIPTIONAL REGULATORY PROTEIN"/>
    <property type="match status" value="1"/>
</dbReference>
<comment type="similarity">
    <text evidence="1">In the C-terminal section; belongs to the class-I pyridoxal-phosphate-dependent aminotransferase family.</text>
</comment>
<keyword evidence="4" id="KW-0238">DNA-binding</keyword>
<accession>A0ABY1Q8Z8</accession>